<proteinExistence type="predicted"/>
<dbReference type="Pfam" id="PF12706">
    <property type="entry name" value="Lactamase_B_2"/>
    <property type="match status" value="1"/>
</dbReference>
<organism evidence="2 3">
    <name type="scientific">Stieleria bergensis</name>
    <dbReference type="NCBI Taxonomy" id="2528025"/>
    <lineage>
        <taxon>Bacteria</taxon>
        <taxon>Pseudomonadati</taxon>
        <taxon>Planctomycetota</taxon>
        <taxon>Planctomycetia</taxon>
        <taxon>Pirellulales</taxon>
        <taxon>Pirellulaceae</taxon>
        <taxon>Stieleria</taxon>
    </lineage>
</organism>
<dbReference type="Proteomes" id="UP000315003">
    <property type="component" value="Chromosome"/>
</dbReference>
<dbReference type="SUPFAM" id="SSF56281">
    <property type="entry name" value="Metallo-hydrolase/oxidoreductase"/>
    <property type="match status" value="1"/>
</dbReference>
<dbReference type="InterPro" id="IPR036866">
    <property type="entry name" value="RibonucZ/Hydroxyglut_hydro"/>
</dbReference>
<reference evidence="2 3" key="1">
    <citation type="submission" date="2019-02" db="EMBL/GenBank/DDBJ databases">
        <title>Deep-cultivation of Planctomycetes and their phenomic and genomic characterization uncovers novel biology.</title>
        <authorList>
            <person name="Wiegand S."/>
            <person name="Jogler M."/>
            <person name="Boedeker C."/>
            <person name="Pinto D."/>
            <person name="Vollmers J."/>
            <person name="Rivas-Marin E."/>
            <person name="Kohn T."/>
            <person name="Peeters S.H."/>
            <person name="Heuer A."/>
            <person name="Rast P."/>
            <person name="Oberbeckmann S."/>
            <person name="Bunk B."/>
            <person name="Jeske O."/>
            <person name="Meyerdierks A."/>
            <person name="Storesund J.E."/>
            <person name="Kallscheuer N."/>
            <person name="Luecker S."/>
            <person name="Lage O.M."/>
            <person name="Pohl T."/>
            <person name="Merkel B.J."/>
            <person name="Hornburger P."/>
            <person name="Mueller R.-W."/>
            <person name="Bruemmer F."/>
            <person name="Labrenz M."/>
            <person name="Spormann A.M."/>
            <person name="Op den Camp H."/>
            <person name="Overmann J."/>
            <person name="Amann R."/>
            <person name="Jetten M.S.M."/>
            <person name="Mascher T."/>
            <person name="Medema M.H."/>
            <person name="Devos D.P."/>
            <person name="Kaster A.-K."/>
            <person name="Ovreas L."/>
            <person name="Rohde M."/>
            <person name="Galperin M.Y."/>
            <person name="Jogler C."/>
        </authorList>
    </citation>
    <scope>NUCLEOTIDE SEQUENCE [LARGE SCALE GENOMIC DNA]</scope>
    <source>
        <strain evidence="2 3">SV_7m_r</strain>
    </source>
</reference>
<accession>A0A517SRH7</accession>
<dbReference type="OrthoDB" id="9800940at2"/>
<dbReference type="GO" id="GO:0042781">
    <property type="term" value="F:3'-tRNA processing endoribonuclease activity"/>
    <property type="evidence" value="ECO:0007669"/>
    <property type="project" value="TreeGrafter"/>
</dbReference>
<feature type="domain" description="Metallo-beta-lactamase" evidence="1">
    <location>
        <begin position="29"/>
        <end position="219"/>
    </location>
</feature>
<dbReference type="InterPro" id="IPR001279">
    <property type="entry name" value="Metallo-B-lactamas"/>
</dbReference>
<sequence>MQLHCLGTAGYHPNETRHTSCYFLPSEGIILDAGTGLFRVRDFIQTETLDIILSHAHLDHIAGLTFLLDVLYEKNVRRLRIWGQSKKLDAIRAHLFSELIFPVGLEHLDLDLQWRALDELTEIQLGDCNVDWRAQQHPGGSLGFRLQWTGGCKLMYLTDTVGSTETAFLDWASGANLMLHECYFANKLAKWAETTGHTWSDRLVEIIQGTAAQHVLITHLNPLDPHPEAIVNEVATGLDALGVDALGVDAVELGAVELGAVELGAVELGAVGLARSQGQNGLEARVKLTLAEDHLVVPVSGPASPAGGDIP</sequence>
<evidence type="ECO:0000313" key="3">
    <source>
        <dbReference type="Proteomes" id="UP000315003"/>
    </source>
</evidence>
<keyword evidence="3" id="KW-1185">Reference proteome</keyword>
<dbReference type="PANTHER" id="PTHR46018:SF2">
    <property type="entry name" value="ZINC PHOSPHODIESTERASE ELAC PROTEIN 1"/>
    <property type="match status" value="1"/>
</dbReference>
<name>A0A517SRH7_9BACT</name>
<gene>
    <name evidence="2" type="ORF">SV7mr_12010</name>
</gene>
<evidence type="ECO:0000313" key="2">
    <source>
        <dbReference type="EMBL" id="QDT58703.1"/>
    </source>
</evidence>
<dbReference type="PANTHER" id="PTHR46018">
    <property type="entry name" value="ZINC PHOSPHODIESTERASE ELAC PROTEIN 1"/>
    <property type="match status" value="1"/>
</dbReference>
<evidence type="ECO:0000259" key="1">
    <source>
        <dbReference type="Pfam" id="PF12706"/>
    </source>
</evidence>
<dbReference type="EMBL" id="CP036272">
    <property type="protein sequence ID" value="QDT58703.1"/>
    <property type="molecule type" value="Genomic_DNA"/>
</dbReference>
<dbReference type="RefSeq" id="WP_145270021.1">
    <property type="nucleotide sequence ID" value="NZ_CP036272.1"/>
</dbReference>
<dbReference type="AlphaFoldDB" id="A0A517SRH7"/>
<protein>
    <submittedName>
        <fullName evidence="2">Ribonuclease Z</fullName>
    </submittedName>
</protein>
<dbReference type="Gene3D" id="3.60.15.10">
    <property type="entry name" value="Ribonuclease Z/Hydroxyacylglutathione hydrolase-like"/>
    <property type="match status" value="1"/>
</dbReference>